<feature type="region of interest" description="Disordered" evidence="1">
    <location>
        <begin position="89"/>
        <end position="116"/>
    </location>
</feature>
<evidence type="ECO:0000313" key="2">
    <source>
        <dbReference type="EMBL" id="PNT75737.1"/>
    </source>
</evidence>
<sequence length="116" mass="12538">MHDPRMACVAACPPPRAHVAAYTASKPTRLLGTGRRTERSMVAPTAPAFGDVRDSGGATRLDSVGLRRRAVAQQDPPVPPLHVIAPLVEHGAKQPLPPPRRRAPRWPTARLRLDGH</sequence>
<evidence type="ECO:0000256" key="1">
    <source>
        <dbReference type="SAM" id="MobiDB-lite"/>
    </source>
</evidence>
<reference evidence="3" key="3">
    <citation type="submission" date="2018-08" db="UniProtKB">
        <authorList>
            <consortium name="EnsemblPlants"/>
        </authorList>
    </citation>
    <scope>IDENTIFICATION</scope>
    <source>
        <strain evidence="3">cv. Bd21</strain>
    </source>
</reference>
<dbReference type="AlphaFoldDB" id="A0A2K2DN80"/>
<dbReference type="EMBL" id="CM000880">
    <property type="protein sequence ID" value="PNT75737.1"/>
    <property type="molecule type" value="Genomic_DNA"/>
</dbReference>
<dbReference type="EnsemblPlants" id="PNT75737">
    <property type="protein sequence ID" value="PNT75737"/>
    <property type="gene ID" value="BRADI_1g37587v3"/>
</dbReference>
<evidence type="ECO:0000313" key="4">
    <source>
        <dbReference type="Proteomes" id="UP000008810"/>
    </source>
</evidence>
<reference evidence="2 3" key="1">
    <citation type="journal article" date="2010" name="Nature">
        <title>Genome sequencing and analysis of the model grass Brachypodium distachyon.</title>
        <authorList>
            <consortium name="International Brachypodium Initiative"/>
        </authorList>
    </citation>
    <scope>NUCLEOTIDE SEQUENCE [LARGE SCALE GENOMIC DNA]</scope>
    <source>
        <strain evidence="2 3">Bd21</strain>
    </source>
</reference>
<dbReference type="InParanoid" id="A0A2K2DN80"/>
<name>A0A2K2DN80_BRADI</name>
<accession>A0A2K2DN80</accession>
<dbReference type="Gramene" id="PNT75737">
    <property type="protein sequence ID" value="PNT75737"/>
    <property type="gene ID" value="BRADI_1g37587v3"/>
</dbReference>
<dbReference type="Proteomes" id="UP000008810">
    <property type="component" value="Chromosome 1"/>
</dbReference>
<keyword evidence="4" id="KW-1185">Reference proteome</keyword>
<evidence type="ECO:0000313" key="3">
    <source>
        <dbReference type="EnsemblPlants" id="PNT75737"/>
    </source>
</evidence>
<protein>
    <submittedName>
        <fullName evidence="2 3">Uncharacterized protein</fullName>
    </submittedName>
</protein>
<organism evidence="2">
    <name type="scientific">Brachypodium distachyon</name>
    <name type="common">Purple false brome</name>
    <name type="synonym">Trachynia distachya</name>
    <dbReference type="NCBI Taxonomy" id="15368"/>
    <lineage>
        <taxon>Eukaryota</taxon>
        <taxon>Viridiplantae</taxon>
        <taxon>Streptophyta</taxon>
        <taxon>Embryophyta</taxon>
        <taxon>Tracheophyta</taxon>
        <taxon>Spermatophyta</taxon>
        <taxon>Magnoliopsida</taxon>
        <taxon>Liliopsida</taxon>
        <taxon>Poales</taxon>
        <taxon>Poaceae</taxon>
        <taxon>BOP clade</taxon>
        <taxon>Pooideae</taxon>
        <taxon>Stipodae</taxon>
        <taxon>Brachypodieae</taxon>
        <taxon>Brachypodium</taxon>
    </lineage>
</organism>
<reference evidence="2" key="2">
    <citation type="submission" date="2017-06" db="EMBL/GenBank/DDBJ databases">
        <title>WGS assembly of Brachypodium distachyon.</title>
        <authorList>
            <consortium name="The International Brachypodium Initiative"/>
            <person name="Lucas S."/>
            <person name="Harmon-Smith M."/>
            <person name="Lail K."/>
            <person name="Tice H."/>
            <person name="Grimwood J."/>
            <person name="Bruce D."/>
            <person name="Barry K."/>
            <person name="Shu S."/>
            <person name="Lindquist E."/>
            <person name="Wang M."/>
            <person name="Pitluck S."/>
            <person name="Vogel J.P."/>
            <person name="Garvin D.F."/>
            <person name="Mockler T.C."/>
            <person name="Schmutz J."/>
            <person name="Rokhsar D."/>
            <person name="Bevan M.W."/>
        </authorList>
    </citation>
    <scope>NUCLEOTIDE SEQUENCE</scope>
    <source>
        <strain evidence="2">Bd21</strain>
    </source>
</reference>
<gene>
    <name evidence="2" type="ORF">BRADI_1g37587v3</name>
</gene>
<proteinExistence type="predicted"/>